<dbReference type="Proteomes" id="UP001307889">
    <property type="component" value="Chromosome 4"/>
</dbReference>
<protein>
    <submittedName>
        <fullName evidence="1">Transcriptional adaptor 1</fullName>
    </submittedName>
</protein>
<gene>
    <name evidence="1" type="ORF">NTJ_05822</name>
</gene>
<evidence type="ECO:0000313" key="1">
    <source>
        <dbReference type="EMBL" id="BES93011.1"/>
    </source>
</evidence>
<evidence type="ECO:0000313" key="2">
    <source>
        <dbReference type="Proteomes" id="UP001307889"/>
    </source>
</evidence>
<reference evidence="1 2" key="1">
    <citation type="submission" date="2023-09" db="EMBL/GenBank/DDBJ databases">
        <title>Nesidiocoris tenuis whole genome shotgun sequence.</title>
        <authorList>
            <person name="Shibata T."/>
            <person name="Shimoda M."/>
            <person name="Kobayashi T."/>
            <person name="Uehara T."/>
        </authorList>
    </citation>
    <scope>NUCLEOTIDE SEQUENCE [LARGE SCALE GENOMIC DNA]</scope>
    <source>
        <strain evidence="1 2">Japan</strain>
    </source>
</reference>
<accession>A0ABN7AL89</accession>
<sequence>MRKWFGMEMSGEELRRTMERSLTPSQLYLHNRYVNRILRGGLTSCLSKNSNGHCDELNGEADQELLEIDAIPPLMTIERTVLPADLMLERIQHGAKEHQLVKVAPATADYLCAATNVFLKDIITAIICQRRSFKTKHNKFIYGIGSPQLNPWLRNVTQGRMGNLPPLRLKPDKEGFLVPNPRPAREILEQNAAFELAASESDKEKFAPITPIDLIDTLKVHPSLIPSNFVRTVNWERMYSQLYHHTWDY</sequence>
<organism evidence="1 2">
    <name type="scientific">Nesidiocoris tenuis</name>
    <dbReference type="NCBI Taxonomy" id="355587"/>
    <lineage>
        <taxon>Eukaryota</taxon>
        <taxon>Metazoa</taxon>
        <taxon>Ecdysozoa</taxon>
        <taxon>Arthropoda</taxon>
        <taxon>Hexapoda</taxon>
        <taxon>Insecta</taxon>
        <taxon>Pterygota</taxon>
        <taxon>Neoptera</taxon>
        <taxon>Paraneoptera</taxon>
        <taxon>Hemiptera</taxon>
        <taxon>Heteroptera</taxon>
        <taxon>Panheteroptera</taxon>
        <taxon>Cimicomorpha</taxon>
        <taxon>Miridae</taxon>
        <taxon>Dicyphina</taxon>
        <taxon>Nesidiocoris</taxon>
    </lineage>
</organism>
<keyword evidence="2" id="KW-1185">Reference proteome</keyword>
<proteinExistence type="predicted"/>
<name>A0ABN7AL89_9HEMI</name>
<dbReference type="EMBL" id="AP028912">
    <property type="protein sequence ID" value="BES93011.1"/>
    <property type="molecule type" value="Genomic_DNA"/>
</dbReference>